<dbReference type="Pfam" id="PF00486">
    <property type="entry name" value="Trans_reg_C"/>
    <property type="match status" value="1"/>
</dbReference>
<dbReference type="GO" id="GO:0006355">
    <property type="term" value="P:regulation of DNA-templated transcription"/>
    <property type="evidence" value="ECO:0007669"/>
    <property type="project" value="InterPro"/>
</dbReference>
<dbReference type="Gene3D" id="1.10.10.10">
    <property type="entry name" value="Winged helix-like DNA-binding domain superfamily/Winged helix DNA-binding domain"/>
    <property type="match status" value="1"/>
</dbReference>
<dbReference type="SMART" id="SM01043">
    <property type="entry name" value="BTAD"/>
    <property type="match status" value="1"/>
</dbReference>
<reference evidence="9" key="1">
    <citation type="submission" date="2024-07" db="EMBL/GenBank/DDBJ databases">
        <authorList>
            <person name="Yu S.T."/>
        </authorList>
    </citation>
    <scope>NUCLEOTIDE SEQUENCE</scope>
    <source>
        <strain evidence="9">R02</strain>
    </source>
</reference>
<dbReference type="SMART" id="SM00862">
    <property type="entry name" value="Trans_reg_C"/>
    <property type="match status" value="1"/>
</dbReference>
<dbReference type="SUPFAM" id="SSF48452">
    <property type="entry name" value="TPR-like"/>
    <property type="match status" value="3"/>
</dbReference>
<evidence type="ECO:0000313" key="9">
    <source>
        <dbReference type="EMBL" id="XDP92946.1"/>
    </source>
</evidence>
<feature type="DNA-binding region" description="OmpR/PhoB-type" evidence="6">
    <location>
        <begin position="1"/>
        <end position="94"/>
    </location>
</feature>
<accession>A0AB39LIQ7</accession>
<keyword evidence="5" id="KW-0804">Transcription</keyword>
<keyword evidence="3" id="KW-0805">Transcription regulation</keyword>
<dbReference type="InterPro" id="IPR051677">
    <property type="entry name" value="AfsR-DnrI-RedD_regulator"/>
</dbReference>
<dbReference type="Pfam" id="PF00931">
    <property type="entry name" value="NB-ARC"/>
    <property type="match status" value="1"/>
</dbReference>
<feature type="domain" description="OmpR/PhoB-type" evidence="8">
    <location>
        <begin position="1"/>
        <end position="94"/>
    </location>
</feature>
<dbReference type="GO" id="GO:0000160">
    <property type="term" value="P:phosphorelay signal transduction system"/>
    <property type="evidence" value="ECO:0007669"/>
    <property type="project" value="UniProtKB-KW"/>
</dbReference>
<dbReference type="InterPro" id="IPR001867">
    <property type="entry name" value="OmpR/PhoB-type_DNA-bd"/>
</dbReference>
<evidence type="ECO:0000256" key="6">
    <source>
        <dbReference type="PROSITE-ProRule" id="PRU01091"/>
    </source>
</evidence>
<evidence type="ECO:0000259" key="8">
    <source>
        <dbReference type="PROSITE" id="PS51755"/>
    </source>
</evidence>
<dbReference type="InterPro" id="IPR005158">
    <property type="entry name" value="BTAD"/>
</dbReference>
<dbReference type="InterPro" id="IPR011990">
    <property type="entry name" value="TPR-like_helical_dom_sf"/>
</dbReference>
<dbReference type="AlphaFoldDB" id="A0AB39LIQ7"/>
<dbReference type="RefSeq" id="WP_369154887.1">
    <property type="nucleotide sequence ID" value="NZ_CP163429.1"/>
</dbReference>
<dbReference type="InterPro" id="IPR019734">
    <property type="entry name" value="TPR_rpt"/>
</dbReference>
<dbReference type="SMART" id="SM00028">
    <property type="entry name" value="TPR"/>
    <property type="match status" value="7"/>
</dbReference>
<dbReference type="InterPro" id="IPR027417">
    <property type="entry name" value="P-loop_NTPase"/>
</dbReference>
<dbReference type="PROSITE" id="PS51755">
    <property type="entry name" value="OMPR_PHOB"/>
    <property type="match status" value="1"/>
</dbReference>
<evidence type="ECO:0000256" key="2">
    <source>
        <dbReference type="ARBA" id="ARBA00023012"/>
    </source>
</evidence>
<dbReference type="InterPro" id="IPR002182">
    <property type="entry name" value="NB-ARC"/>
</dbReference>
<dbReference type="SUPFAM" id="SSF46894">
    <property type="entry name" value="C-terminal effector domain of the bipartite response regulators"/>
    <property type="match status" value="1"/>
</dbReference>
<dbReference type="CDD" id="cd15831">
    <property type="entry name" value="BTAD"/>
    <property type="match status" value="1"/>
</dbReference>
<keyword evidence="4 6" id="KW-0238">DNA-binding</keyword>
<protein>
    <submittedName>
        <fullName evidence="9">BTAD domain-containing putative transcriptional regulator</fullName>
    </submittedName>
</protein>
<comment type="similarity">
    <text evidence="1">Belongs to the AfsR/DnrI/RedD regulatory family.</text>
</comment>
<gene>
    <name evidence="9" type="ORF">AB5J57_05165</name>
</gene>
<dbReference type="PANTHER" id="PTHR35807:SF1">
    <property type="entry name" value="TRANSCRIPTIONAL REGULATOR REDD"/>
    <property type="match status" value="1"/>
</dbReference>
<dbReference type="PRINTS" id="PR00364">
    <property type="entry name" value="DISEASERSIST"/>
</dbReference>
<feature type="region of interest" description="Disordered" evidence="7">
    <location>
        <begin position="632"/>
        <end position="662"/>
    </location>
</feature>
<dbReference type="SUPFAM" id="SSF52540">
    <property type="entry name" value="P-loop containing nucleoside triphosphate hydrolases"/>
    <property type="match status" value="1"/>
</dbReference>
<dbReference type="GO" id="GO:0003677">
    <property type="term" value="F:DNA binding"/>
    <property type="evidence" value="ECO:0007669"/>
    <property type="project" value="UniProtKB-UniRule"/>
</dbReference>
<organism evidence="9">
    <name type="scientific">Streptomyces sp. R02</name>
    <dbReference type="NCBI Taxonomy" id="3238623"/>
    <lineage>
        <taxon>Bacteria</taxon>
        <taxon>Bacillati</taxon>
        <taxon>Actinomycetota</taxon>
        <taxon>Actinomycetes</taxon>
        <taxon>Kitasatosporales</taxon>
        <taxon>Streptomycetaceae</taxon>
        <taxon>Streptomyces</taxon>
    </lineage>
</organism>
<dbReference type="GO" id="GO:0043531">
    <property type="term" value="F:ADP binding"/>
    <property type="evidence" value="ECO:0007669"/>
    <property type="project" value="InterPro"/>
</dbReference>
<dbReference type="EMBL" id="CP163429">
    <property type="protein sequence ID" value="XDP92946.1"/>
    <property type="molecule type" value="Genomic_DNA"/>
</dbReference>
<dbReference type="InterPro" id="IPR016032">
    <property type="entry name" value="Sig_transdc_resp-reg_C-effctor"/>
</dbReference>
<keyword evidence="2" id="KW-0902">Two-component regulatory system</keyword>
<evidence type="ECO:0000256" key="7">
    <source>
        <dbReference type="SAM" id="MobiDB-lite"/>
    </source>
</evidence>
<dbReference type="Gene3D" id="1.25.40.10">
    <property type="entry name" value="Tetratricopeptide repeat domain"/>
    <property type="match status" value="3"/>
</dbReference>
<feature type="compositionally biased region" description="Low complexity" evidence="7">
    <location>
        <begin position="646"/>
        <end position="655"/>
    </location>
</feature>
<name>A0AB39LIQ7_9ACTN</name>
<dbReference type="PANTHER" id="PTHR35807">
    <property type="entry name" value="TRANSCRIPTIONAL REGULATOR REDD-RELATED"/>
    <property type="match status" value="1"/>
</dbReference>
<evidence type="ECO:0000256" key="3">
    <source>
        <dbReference type="ARBA" id="ARBA00023015"/>
    </source>
</evidence>
<proteinExistence type="inferred from homology"/>
<evidence type="ECO:0000256" key="1">
    <source>
        <dbReference type="ARBA" id="ARBA00005820"/>
    </source>
</evidence>
<sequence>MIDLRVLGPVRVLADDRDLDIGHARQRSLLAMLLVDVNNVVPRDRLAELVWDGRPPRQARNTLAGYATRLRKVLASLPGRPVLSSQAGGYVLRVDPAAVDLCRFRDLAGRAAGVGDDEERCGLLRSALAQWSGAALSNLWGTRVESLRTTLDSERRAALLDYFDAQLRLGRPQEILTQLQTLTEERPYDEELALRLVRAHCDSGNPAAALRAYEAVRARLDRELSTRPGEALRAAGERLLHPARPADGGTARSVTARTHEQLRMPEPTGYFVGRERELRELDALLTPGRAALTVTAAQSSNLAVISGMAGAGKTTLSLRWAQRTRDSFPDGRFFVALRGHDRHLPPLEPAETLARVLLALGLPAADIPFRLDERAALYRTLLVGRRVLIVLDDAADPEQVRHLLPPSVDGSAVVVTCRNRMPGLTATYFAGEVLLDALDDTSALALLASLVGSARVAKEPEAAAGIVRASGRLPLTVRLSGAYAASHPDEPLGEVLARVPTVDGTDARGAMGRALALSYGKLSEPERQLFRQLGVVPGIEFGREAVAALADGSFAVLDDRLGALVRANLLSEYAPRRYRMHHMVKEYAMGRAAEEDPWELHRDVLLRLLEWYRSSVERVSLANGIQMAGAHRGADGSSVSREAVRTPAWPGTAPEGTGGGPYDADLSGEAGIAWLDQEKAGICAAIKLAAELGLGPASWRLADAMLGFIRLHPGGDDWSAAVEAAQSAAAKSGNQRANTAMLLNMADSRYRKGHHSGERQLAREALAVSRDASWPAGEALALAVLGRSYWSVGATGLADRYLGAALRIHESVGDLAGQANALGRLARNAYDAGDPVSALRDFRSSLVLAERAGSRFGQIRLPAYIALSLRLLGRYEEADHWCELAIRASREMDFHEGMAIALTCRASLMSDLGEHTRAVTTAREAHVTMPHLSDPRIEADCLTELGGVEAAAGQTDLAMRSFGQALLISEEIHYWQGAARAQAESAAAYVRLGLYEEALAAGRRARRVLHRCDMRLVTAQTLASEADCALAGGDIAAAIAGHRRAAALYRAAGHPLGEVRALLSWGRAAATAPGHGRPTRPWRRALRLADPLAVPEAATLRTLLTT</sequence>
<evidence type="ECO:0000256" key="5">
    <source>
        <dbReference type="ARBA" id="ARBA00023163"/>
    </source>
</evidence>
<dbReference type="InterPro" id="IPR036388">
    <property type="entry name" value="WH-like_DNA-bd_sf"/>
</dbReference>
<dbReference type="Pfam" id="PF03704">
    <property type="entry name" value="BTAD"/>
    <property type="match status" value="1"/>
</dbReference>
<evidence type="ECO:0000256" key="4">
    <source>
        <dbReference type="ARBA" id="ARBA00023125"/>
    </source>
</evidence>